<dbReference type="Pfam" id="PF13443">
    <property type="entry name" value="HTH_26"/>
    <property type="match status" value="1"/>
</dbReference>
<dbReference type="AlphaFoldDB" id="A0A9E2NW92"/>
<dbReference type="CDD" id="cd00093">
    <property type="entry name" value="HTH_XRE"/>
    <property type="match status" value="1"/>
</dbReference>
<comment type="caution">
    <text evidence="2">The sequence shown here is derived from an EMBL/GenBank/DDBJ whole genome shotgun (WGS) entry which is preliminary data.</text>
</comment>
<dbReference type="GO" id="GO:0003677">
    <property type="term" value="F:DNA binding"/>
    <property type="evidence" value="ECO:0007669"/>
    <property type="project" value="InterPro"/>
</dbReference>
<dbReference type="SUPFAM" id="SSF47413">
    <property type="entry name" value="lambda repressor-like DNA-binding domains"/>
    <property type="match status" value="1"/>
</dbReference>
<name>A0A9E2NW92_9LACO</name>
<feature type="domain" description="HTH cro/C1-type" evidence="1">
    <location>
        <begin position="6"/>
        <end position="62"/>
    </location>
</feature>
<organism evidence="2 3">
    <name type="scientific">Candidatus Limosilactobacillus merdavium</name>
    <dbReference type="NCBI Taxonomy" id="2838651"/>
    <lineage>
        <taxon>Bacteria</taxon>
        <taxon>Bacillati</taxon>
        <taxon>Bacillota</taxon>
        <taxon>Bacilli</taxon>
        <taxon>Lactobacillales</taxon>
        <taxon>Lactobacillaceae</taxon>
        <taxon>Limosilactobacillus</taxon>
    </lineage>
</organism>
<proteinExistence type="predicted"/>
<evidence type="ECO:0000313" key="3">
    <source>
        <dbReference type="Proteomes" id="UP000824180"/>
    </source>
</evidence>
<dbReference type="InterPro" id="IPR001387">
    <property type="entry name" value="Cro/C1-type_HTH"/>
</dbReference>
<dbReference type="PROSITE" id="PS50943">
    <property type="entry name" value="HTH_CROC1"/>
    <property type="match status" value="1"/>
</dbReference>
<protein>
    <submittedName>
        <fullName evidence="2">Helix-turn-helix transcriptional regulator</fullName>
    </submittedName>
</protein>
<sequence length="253" mass="29124">MIRNKLKELMDERGLKATRIANDIDNLSRNTINSTVSNSGKMIQFETVNSLCQYLGVTPQEFFEYLPFDVSVSVSGDEQPVVPDSIEEASANDTYIEPFYLDLYLTKTSNNYSTGEIKKTFELSIISENKISFHYSEIQDDDYSFYMDVPNLKVILGNPPIKDSMKSQKESFFKFWNDDLTAGFQKVIQEKISRAFYDYLSKFQSDNQYITLPPSIPISFRFDDFDSDYSKLNCGIVMKHSLISNLSDDELPF</sequence>
<dbReference type="EMBL" id="JAHLFK010000001">
    <property type="protein sequence ID" value="MBU3829309.1"/>
    <property type="molecule type" value="Genomic_DNA"/>
</dbReference>
<dbReference type="InterPro" id="IPR010982">
    <property type="entry name" value="Lambda_DNA-bd_dom_sf"/>
</dbReference>
<accession>A0A9E2NW92</accession>
<gene>
    <name evidence="2" type="ORF">H9843_00155</name>
</gene>
<reference evidence="2" key="2">
    <citation type="submission" date="2021-04" db="EMBL/GenBank/DDBJ databases">
        <authorList>
            <person name="Gilroy R."/>
        </authorList>
    </citation>
    <scope>NUCLEOTIDE SEQUENCE</scope>
    <source>
        <strain evidence="2">876</strain>
    </source>
</reference>
<dbReference type="Proteomes" id="UP000824180">
    <property type="component" value="Unassembled WGS sequence"/>
</dbReference>
<reference evidence="2" key="1">
    <citation type="journal article" date="2021" name="PeerJ">
        <title>Extensive microbial diversity within the chicken gut microbiome revealed by metagenomics and culture.</title>
        <authorList>
            <person name="Gilroy R."/>
            <person name="Ravi A."/>
            <person name="Getino M."/>
            <person name="Pursley I."/>
            <person name="Horton D.L."/>
            <person name="Alikhan N.F."/>
            <person name="Baker D."/>
            <person name="Gharbi K."/>
            <person name="Hall N."/>
            <person name="Watson M."/>
            <person name="Adriaenssens E.M."/>
            <person name="Foster-Nyarko E."/>
            <person name="Jarju S."/>
            <person name="Secka A."/>
            <person name="Antonio M."/>
            <person name="Oren A."/>
            <person name="Chaudhuri R.R."/>
            <person name="La Ragione R."/>
            <person name="Hildebrand F."/>
            <person name="Pallen M.J."/>
        </authorList>
    </citation>
    <scope>NUCLEOTIDE SEQUENCE</scope>
    <source>
        <strain evidence="2">876</strain>
    </source>
</reference>
<evidence type="ECO:0000259" key="1">
    <source>
        <dbReference type="PROSITE" id="PS50943"/>
    </source>
</evidence>
<evidence type="ECO:0000313" key="2">
    <source>
        <dbReference type="EMBL" id="MBU3829309.1"/>
    </source>
</evidence>
<dbReference type="Gene3D" id="1.10.260.40">
    <property type="entry name" value="lambda repressor-like DNA-binding domains"/>
    <property type="match status" value="1"/>
</dbReference>